<evidence type="ECO:0000256" key="1">
    <source>
        <dbReference type="ARBA" id="ARBA00004141"/>
    </source>
</evidence>
<feature type="transmembrane region" description="Helical" evidence="6">
    <location>
        <begin position="100"/>
        <end position="118"/>
    </location>
</feature>
<proteinExistence type="inferred from homology"/>
<evidence type="ECO:0000256" key="5">
    <source>
        <dbReference type="ARBA" id="ARBA00023136"/>
    </source>
</evidence>
<feature type="transmembrane region" description="Helical" evidence="6">
    <location>
        <begin position="437"/>
        <end position="457"/>
    </location>
</feature>
<keyword evidence="4 6" id="KW-1133">Transmembrane helix</keyword>
<feature type="transmembrane region" description="Helical" evidence="6">
    <location>
        <begin position="350"/>
        <end position="370"/>
    </location>
</feature>
<organism evidence="7">
    <name type="scientific">Chromera velia CCMP2878</name>
    <dbReference type="NCBI Taxonomy" id="1169474"/>
    <lineage>
        <taxon>Eukaryota</taxon>
        <taxon>Sar</taxon>
        <taxon>Alveolata</taxon>
        <taxon>Colpodellida</taxon>
        <taxon>Chromeraceae</taxon>
        <taxon>Chromera</taxon>
    </lineage>
</organism>
<protein>
    <recommendedName>
        <fullName evidence="8">Major facilitator superfamily (MFS) profile domain-containing protein</fullName>
    </recommendedName>
</protein>
<dbReference type="GO" id="GO:0015112">
    <property type="term" value="F:nitrate transmembrane transporter activity"/>
    <property type="evidence" value="ECO:0007669"/>
    <property type="project" value="InterPro"/>
</dbReference>
<dbReference type="Pfam" id="PF07690">
    <property type="entry name" value="MFS_1"/>
    <property type="match status" value="1"/>
</dbReference>
<dbReference type="PhylomeDB" id="A0A0G4I4N9"/>
<feature type="transmembrane region" description="Helical" evidence="6">
    <location>
        <begin position="125"/>
        <end position="150"/>
    </location>
</feature>
<evidence type="ECO:0000256" key="3">
    <source>
        <dbReference type="ARBA" id="ARBA00022692"/>
    </source>
</evidence>
<feature type="transmembrane region" description="Helical" evidence="6">
    <location>
        <begin position="404"/>
        <end position="425"/>
    </location>
</feature>
<dbReference type="SUPFAM" id="SSF103473">
    <property type="entry name" value="MFS general substrate transporter"/>
    <property type="match status" value="1"/>
</dbReference>
<evidence type="ECO:0000256" key="2">
    <source>
        <dbReference type="ARBA" id="ARBA00008432"/>
    </source>
</evidence>
<dbReference type="AlphaFoldDB" id="A0A0G4I4N9"/>
<evidence type="ECO:0008006" key="8">
    <source>
        <dbReference type="Google" id="ProtNLM"/>
    </source>
</evidence>
<name>A0A0G4I4N9_9ALVE</name>
<evidence type="ECO:0000256" key="4">
    <source>
        <dbReference type="ARBA" id="ARBA00022989"/>
    </source>
</evidence>
<dbReference type="InterPro" id="IPR044772">
    <property type="entry name" value="NO3_transporter"/>
</dbReference>
<evidence type="ECO:0000313" key="7">
    <source>
        <dbReference type="EMBL" id="CEM51920.1"/>
    </source>
</evidence>
<dbReference type="Gene3D" id="1.20.1250.20">
    <property type="entry name" value="MFS general substrate transporter like domains"/>
    <property type="match status" value="2"/>
</dbReference>
<keyword evidence="5 6" id="KW-0472">Membrane</keyword>
<gene>
    <name evidence="7" type="ORF">Cvel_10946</name>
</gene>
<dbReference type="InterPro" id="IPR011701">
    <property type="entry name" value="MFS"/>
</dbReference>
<feature type="transmembrane region" description="Helical" evidence="6">
    <location>
        <begin position="37"/>
        <end position="58"/>
    </location>
</feature>
<evidence type="ECO:0000256" key="6">
    <source>
        <dbReference type="SAM" id="Phobius"/>
    </source>
</evidence>
<sequence length="487" mass="52590">MSSILGLFGRPPVDASGKAKKIHFLDTSMPNMRGFHFAWICFHVAFIAWYALAPMGPILKKNFPMSDDEWALSVTYAVASTIILRFAFGPICDTIGPRLAMASILILGAIPVACYGLCSTINQFYFLRFCIGYLGAAFVPCQFFTAQMFAPSCVGTANAISGGWGNLGGGVTALLMPALFRMLQSFGLDEKAALNYCFIFPALLCVIAGVCVLLFTEDCPQGDWKNRALPGETAEQAAERCRLRDEGRATSQGASQSTLLPSLYDVVKNFNTITLVIHYFVSFGVEMCLNNFMPIYLLDEFKNDDGSSILSFSAAASITALFAWMNLFARATGGILSDNMNKQLSMSGRLITHFAALVGEGIFLFLFTLMPSIGSTVACAVVFSIFAQMANGTNFSIVPSVSPYKGMISGLVGAGGNIGVMVFALMMKSFGADKRTAFRMISFICFGAAALTPLINIGGQWIVPNKKTQEAVEEMKAAEKKAYGTFK</sequence>
<accession>A0A0G4I4N9</accession>
<dbReference type="GO" id="GO:0016020">
    <property type="term" value="C:membrane"/>
    <property type="evidence" value="ECO:0007669"/>
    <property type="project" value="UniProtKB-SubCell"/>
</dbReference>
<dbReference type="PANTHER" id="PTHR23515">
    <property type="entry name" value="HIGH-AFFINITY NITRATE TRANSPORTER 2.3"/>
    <property type="match status" value="1"/>
</dbReference>
<comment type="subcellular location">
    <subcellularLocation>
        <location evidence="1">Membrane</location>
        <topology evidence="1">Multi-pass membrane protein</topology>
    </subcellularLocation>
</comment>
<dbReference type="InterPro" id="IPR036259">
    <property type="entry name" value="MFS_trans_sf"/>
</dbReference>
<feature type="transmembrane region" description="Helical" evidence="6">
    <location>
        <begin position="70"/>
        <end position="88"/>
    </location>
</feature>
<keyword evidence="3 6" id="KW-0812">Transmembrane</keyword>
<comment type="similarity">
    <text evidence="2">Belongs to the major facilitator superfamily. Nitrate/nitrite porter (TC 2.A.1.8) family.</text>
</comment>
<feature type="transmembrane region" description="Helical" evidence="6">
    <location>
        <begin position="192"/>
        <end position="215"/>
    </location>
</feature>
<feature type="transmembrane region" description="Helical" evidence="6">
    <location>
        <begin position="377"/>
        <end position="398"/>
    </location>
</feature>
<dbReference type="EMBL" id="CDMZ01005093">
    <property type="protein sequence ID" value="CEM51920.1"/>
    <property type="molecule type" value="Genomic_DNA"/>
</dbReference>
<feature type="transmembrane region" description="Helical" evidence="6">
    <location>
        <begin position="309"/>
        <end position="330"/>
    </location>
</feature>
<feature type="transmembrane region" description="Helical" evidence="6">
    <location>
        <begin position="276"/>
        <end position="297"/>
    </location>
</feature>
<reference evidence="7" key="1">
    <citation type="submission" date="2014-11" db="EMBL/GenBank/DDBJ databases">
        <authorList>
            <person name="Otto D Thomas"/>
            <person name="Naeem Raeece"/>
        </authorList>
    </citation>
    <scope>NUCLEOTIDE SEQUENCE</scope>
</reference>
<dbReference type="VEuPathDB" id="CryptoDB:Cvel_10946"/>